<feature type="transmembrane region" description="Helical" evidence="1">
    <location>
        <begin position="906"/>
        <end position="926"/>
    </location>
</feature>
<evidence type="ECO:0000256" key="1">
    <source>
        <dbReference type="SAM" id="Phobius"/>
    </source>
</evidence>
<accession>A0ABM8W6N0</accession>
<dbReference type="Proteomes" id="UP000789901">
    <property type="component" value="Unassembled WGS sequence"/>
</dbReference>
<keyword evidence="1" id="KW-0812">Transmembrane</keyword>
<dbReference type="SUPFAM" id="SSF69322">
    <property type="entry name" value="Tricorn protease domain 2"/>
    <property type="match status" value="1"/>
</dbReference>
<gene>
    <name evidence="2" type="ORF">GMARGA_LOCUS4009</name>
</gene>
<name>A0ABM8W6N0_GIGMA</name>
<organism evidence="2 3">
    <name type="scientific">Gigaspora margarita</name>
    <dbReference type="NCBI Taxonomy" id="4874"/>
    <lineage>
        <taxon>Eukaryota</taxon>
        <taxon>Fungi</taxon>
        <taxon>Fungi incertae sedis</taxon>
        <taxon>Mucoromycota</taxon>
        <taxon>Glomeromycotina</taxon>
        <taxon>Glomeromycetes</taxon>
        <taxon>Diversisporales</taxon>
        <taxon>Gigasporaceae</taxon>
        <taxon>Gigaspora</taxon>
    </lineage>
</organism>
<reference evidence="2 3" key="1">
    <citation type="submission" date="2021-06" db="EMBL/GenBank/DDBJ databases">
        <authorList>
            <person name="Kallberg Y."/>
            <person name="Tangrot J."/>
            <person name="Rosling A."/>
        </authorList>
    </citation>
    <scope>NUCLEOTIDE SEQUENCE [LARGE SCALE GENOMIC DNA]</scope>
    <source>
        <strain evidence="2 3">120-4 pot B 10/14</strain>
    </source>
</reference>
<sequence>MDVDEWMSSYPSLHESCQNISSGRVAISPDGQRIITFNPNNLKVNVYDTEELKTPIKFFQVEEAYFSRDNNPTINWSLAISDPIYSNNNDHSVNDDRLIAISKFGFNDMIPSNKKVKDMPEHQPDIEKGRYEGKTWIISLRSQTRIRHSIGKIGGVVKFLDNKHYTLYEDNSTNNHNDNGATLVIVNSSGLFKTILSYSDIKKVLKNSCWYNLIHCNTCIEEFYLPKHLSNELSRLDKSEACCNLLHSSIIKNHFFVYSYKNKHQIIEMYSLKTGNMEMIFKKRELSHSRTPKGRIIYSISQNETLFAFCNGTNAITIYLMENGLEIITKRLLETSMMQRILSINFIEDDSKLFIIYEELCDSAINETKIVKSFIIWDLFTTSCNSIRRVEFTSDLMPQLDINPIYRLLNFNGKILGATNDKTFFWILQHPEIRKHLYSISEDLKTISIANSNNDHISNNVVYNVNGDRMDIDLNNYKVVTIIKNIEPWHNDKNYLRTSVYLDKVGHIQLIIGPDTIQVWRLKRTSTNKWHRCLEYAWVNQDIGLSIEKLKVKVHEFLLDLTTKNGIYRIYWPNNVNILESACRFLSFIIDKKHEIKGNSNLNRYQELIESTQRLIYRFIKHHGIWRFTDVRYEIMIDLIKAQQNSLIKLILNESIDGKNCKLHLPRRYKWGMELKKTDLEFAIPDPMRMNKNNTITTVGYLLEYYVDNAYYDMNSGWLFTVTKAIPLLYDNKLNGFIKRLFTKPCFGALEADISPLDMSRCRQKIESHVNQVDIKPLDVKPQLVRIPHSSLWTLFKKNIFSKWSTTVNSMILNNSTIHNINDKKVYMVPLPDFTVYPPNVNNSQGFITTLWKFIKLMIYPRSRILSKENYSPFLRVIDNEDDTKVYNCPSINAATNLKWMTARKFFLRHFVTYLIFVISFGVSAVDYTTHAIANSEVFMSHKNTILIIADVTSLYIGYYLFMSEMVQLKREKFARYANIYNFFDLVSIILPIVDPVKSQFSVDSYLIKNATNSSQNLYPDLVIQHDVDPTSPSSNYFSSLVMSVVAVFFWTNGRWDQLTDVVGQNAARRYRAEMICDYETLEKPLGSKRGNSRYIYFIANSDIIDKWLNENKIYQQKSCKTSNIRNRDISNGSTDSDGSLKMNGSHFLLDDENYKSKSISILEAFHINGKNLKNSSSIKFHSKESSDENLSSINDNYHNDVFLTSSSNPQLPILIDQNPTINLDMSEQLEEISKRLKTSKDGMGSKDKNKIKEFENRFKVMERNINTILLKLNELSK</sequence>
<evidence type="ECO:0000313" key="3">
    <source>
        <dbReference type="Proteomes" id="UP000789901"/>
    </source>
</evidence>
<keyword evidence="1" id="KW-1133">Transmembrane helix</keyword>
<protein>
    <submittedName>
        <fullName evidence="2">22654_t:CDS:1</fullName>
    </submittedName>
</protein>
<keyword evidence="3" id="KW-1185">Reference proteome</keyword>
<evidence type="ECO:0000313" key="2">
    <source>
        <dbReference type="EMBL" id="CAG8539415.1"/>
    </source>
</evidence>
<keyword evidence="1" id="KW-0472">Membrane</keyword>
<comment type="caution">
    <text evidence="2">The sequence shown here is derived from an EMBL/GenBank/DDBJ whole genome shotgun (WGS) entry which is preliminary data.</text>
</comment>
<feature type="transmembrane region" description="Helical" evidence="1">
    <location>
        <begin position="946"/>
        <end position="962"/>
    </location>
</feature>
<proteinExistence type="predicted"/>
<dbReference type="EMBL" id="CAJVQB010001523">
    <property type="protein sequence ID" value="CAG8539415.1"/>
    <property type="molecule type" value="Genomic_DNA"/>
</dbReference>